<sequence>MVSQLSLLLEVVHWSRCFRTSNRTYDNTMVRLRFLPLTGVRWRQRTVRLKIEIKKANGQGVGSMGKIREHSRKRERFWVRGLEGLFCGGLTQQKIWTQDDPHQVLFGSGHPIGLQS</sequence>
<evidence type="ECO:0000313" key="2">
    <source>
        <dbReference type="Proteomes" id="UP000886501"/>
    </source>
</evidence>
<reference evidence="1" key="1">
    <citation type="submission" date="2019-10" db="EMBL/GenBank/DDBJ databases">
        <authorList>
            <consortium name="DOE Joint Genome Institute"/>
            <person name="Kuo A."/>
            <person name="Miyauchi S."/>
            <person name="Kiss E."/>
            <person name="Drula E."/>
            <person name="Kohler A."/>
            <person name="Sanchez-Garcia M."/>
            <person name="Andreopoulos B."/>
            <person name="Barry K.W."/>
            <person name="Bonito G."/>
            <person name="Buee M."/>
            <person name="Carver A."/>
            <person name="Chen C."/>
            <person name="Cichocki N."/>
            <person name="Clum A."/>
            <person name="Culley D."/>
            <person name="Crous P.W."/>
            <person name="Fauchery L."/>
            <person name="Girlanda M."/>
            <person name="Hayes R."/>
            <person name="Keri Z."/>
            <person name="Labutti K."/>
            <person name="Lipzen A."/>
            <person name="Lombard V."/>
            <person name="Magnuson J."/>
            <person name="Maillard F."/>
            <person name="Morin E."/>
            <person name="Murat C."/>
            <person name="Nolan M."/>
            <person name="Ohm R."/>
            <person name="Pangilinan J."/>
            <person name="Pereira M."/>
            <person name="Perotto S."/>
            <person name="Peter M."/>
            <person name="Riley R."/>
            <person name="Sitrit Y."/>
            <person name="Stielow B."/>
            <person name="Szollosi G."/>
            <person name="Zifcakova L."/>
            <person name="Stursova M."/>
            <person name="Spatafora J.W."/>
            <person name="Tedersoo L."/>
            <person name="Vaario L.-M."/>
            <person name="Yamada A."/>
            <person name="Yan M."/>
            <person name="Wang P."/>
            <person name="Xu J."/>
            <person name="Bruns T."/>
            <person name="Baldrian P."/>
            <person name="Vilgalys R."/>
            <person name="Henrissat B."/>
            <person name="Grigoriev I.V."/>
            <person name="Hibbett D."/>
            <person name="Nagy L.G."/>
            <person name="Martin F.M."/>
        </authorList>
    </citation>
    <scope>NUCLEOTIDE SEQUENCE</scope>
    <source>
        <strain evidence="1">P2</strain>
    </source>
</reference>
<proteinExistence type="predicted"/>
<accession>A0ACB6ZMA8</accession>
<dbReference type="Proteomes" id="UP000886501">
    <property type="component" value="Unassembled WGS sequence"/>
</dbReference>
<dbReference type="EMBL" id="MU117982">
    <property type="protein sequence ID" value="KAF9650684.1"/>
    <property type="molecule type" value="Genomic_DNA"/>
</dbReference>
<keyword evidence="2" id="KW-1185">Reference proteome</keyword>
<evidence type="ECO:0000313" key="1">
    <source>
        <dbReference type="EMBL" id="KAF9650684.1"/>
    </source>
</evidence>
<organism evidence="1 2">
    <name type="scientific">Thelephora ganbajun</name>
    <name type="common">Ganba fungus</name>
    <dbReference type="NCBI Taxonomy" id="370292"/>
    <lineage>
        <taxon>Eukaryota</taxon>
        <taxon>Fungi</taxon>
        <taxon>Dikarya</taxon>
        <taxon>Basidiomycota</taxon>
        <taxon>Agaricomycotina</taxon>
        <taxon>Agaricomycetes</taxon>
        <taxon>Thelephorales</taxon>
        <taxon>Thelephoraceae</taxon>
        <taxon>Thelephora</taxon>
    </lineage>
</organism>
<reference evidence="1" key="2">
    <citation type="journal article" date="2020" name="Nat. Commun.">
        <title>Large-scale genome sequencing of mycorrhizal fungi provides insights into the early evolution of symbiotic traits.</title>
        <authorList>
            <person name="Miyauchi S."/>
            <person name="Kiss E."/>
            <person name="Kuo A."/>
            <person name="Drula E."/>
            <person name="Kohler A."/>
            <person name="Sanchez-Garcia M."/>
            <person name="Morin E."/>
            <person name="Andreopoulos B."/>
            <person name="Barry K.W."/>
            <person name="Bonito G."/>
            <person name="Buee M."/>
            <person name="Carver A."/>
            <person name="Chen C."/>
            <person name="Cichocki N."/>
            <person name="Clum A."/>
            <person name="Culley D."/>
            <person name="Crous P.W."/>
            <person name="Fauchery L."/>
            <person name="Girlanda M."/>
            <person name="Hayes R.D."/>
            <person name="Keri Z."/>
            <person name="LaButti K."/>
            <person name="Lipzen A."/>
            <person name="Lombard V."/>
            <person name="Magnuson J."/>
            <person name="Maillard F."/>
            <person name="Murat C."/>
            <person name="Nolan M."/>
            <person name="Ohm R.A."/>
            <person name="Pangilinan J."/>
            <person name="Pereira M.F."/>
            <person name="Perotto S."/>
            <person name="Peter M."/>
            <person name="Pfister S."/>
            <person name="Riley R."/>
            <person name="Sitrit Y."/>
            <person name="Stielow J.B."/>
            <person name="Szollosi G."/>
            <person name="Zifcakova L."/>
            <person name="Stursova M."/>
            <person name="Spatafora J.W."/>
            <person name="Tedersoo L."/>
            <person name="Vaario L.M."/>
            <person name="Yamada A."/>
            <person name="Yan M."/>
            <person name="Wang P."/>
            <person name="Xu J."/>
            <person name="Bruns T."/>
            <person name="Baldrian P."/>
            <person name="Vilgalys R."/>
            <person name="Dunand C."/>
            <person name="Henrissat B."/>
            <person name="Grigoriev I.V."/>
            <person name="Hibbett D."/>
            <person name="Nagy L.G."/>
            <person name="Martin F.M."/>
        </authorList>
    </citation>
    <scope>NUCLEOTIDE SEQUENCE</scope>
    <source>
        <strain evidence="1">P2</strain>
    </source>
</reference>
<protein>
    <submittedName>
        <fullName evidence="1">Uncharacterized protein</fullName>
    </submittedName>
</protein>
<name>A0ACB6ZMA8_THEGA</name>
<comment type="caution">
    <text evidence="1">The sequence shown here is derived from an EMBL/GenBank/DDBJ whole genome shotgun (WGS) entry which is preliminary data.</text>
</comment>
<gene>
    <name evidence="1" type="ORF">BDM02DRAFT_1292016</name>
</gene>